<accession>A0A173TB44</accession>
<dbReference type="Proteomes" id="UP000095495">
    <property type="component" value="Unassembled WGS sequence"/>
</dbReference>
<keyword evidence="4" id="KW-0479">Metal-binding</keyword>
<dbReference type="InterPro" id="IPR023885">
    <property type="entry name" value="4Fe4S-binding_SPASM_dom"/>
</dbReference>
<dbReference type="SFLD" id="SFLDS00029">
    <property type="entry name" value="Radical_SAM"/>
    <property type="match status" value="1"/>
</dbReference>
<dbReference type="PROSITE" id="PS51918">
    <property type="entry name" value="RADICAL_SAM"/>
    <property type="match status" value="1"/>
</dbReference>
<dbReference type="SFLD" id="SFLDG01067">
    <property type="entry name" value="SPASM/twitch_domain_containing"/>
    <property type="match status" value="1"/>
</dbReference>
<dbReference type="InterPro" id="IPR058240">
    <property type="entry name" value="rSAM_sf"/>
</dbReference>
<proteinExistence type="predicted"/>
<reference evidence="8 9" key="1">
    <citation type="submission" date="2015-09" db="EMBL/GenBank/DDBJ databases">
        <authorList>
            <consortium name="Pathogen Informatics"/>
        </authorList>
    </citation>
    <scope>NUCLEOTIDE SEQUENCE [LARGE SCALE GENOMIC DNA]</scope>
    <source>
        <strain evidence="8 9">2789STDY5608863</strain>
    </source>
</reference>
<evidence type="ECO:0000259" key="7">
    <source>
        <dbReference type="PROSITE" id="PS51918"/>
    </source>
</evidence>
<dbReference type="GeneID" id="61433832"/>
<protein>
    <submittedName>
        <fullName evidence="8">Anaerobic sulfatase-maturating enzyme</fullName>
        <ecNumber evidence="8">1.8.98.-</ecNumber>
    </submittedName>
</protein>
<dbReference type="NCBIfam" id="TIGR04068">
    <property type="entry name" value="rSAM_ocin_clost"/>
    <property type="match status" value="1"/>
</dbReference>
<organism evidence="8 9">
    <name type="scientific">Roseburia faecis</name>
    <dbReference type="NCBI Taxonomy" id="301302"/>
    <lineage>
        <taxon>Bacteria</taxon>
        <taxon>Bacillati</taxon>
        <taxon>Bacillota</taxon>
        <taxon>Clostridia</taxon>
        <taxon>Lachnospirales</taxon>
        <taxon>Lachnospiraceae</taxon>
        <taxon>Roseburia</taxon>
    </lineage>
</organism>
<dbReference type="PANTHER" id="PTHR43273:SF8">
    <property type="entry name" value="RADICAL SAM DOMAIN PROTEIN"/>
    <property type="match status" value="1"/>
</dbReference>
<dbReference type="InterPro" id="IPR000385">
    <property type="entry name" value="MoaA_NifB_PqqE_Fe-S-bd_CS"/>
</dbReference>
<keyword evidence="8" id="KW-0560">Oxidoreductase</keyword>
<dbReference type="EC" id="1.8.98.-" evidence="8"/>
<evidence type="ECO:0000256" key="1">
    <source>
        <dbReference type="ARBA" id="ARBA00001966"/>
    </source>
</evidence>
<dbReference type="SFLD" id="SFLDG01386">
    <property type="entry name" value="main_SPASM_domain-containing"/>
    <property type="match status" value="1"/>
</dbReference>
<dbReference type="SFLD" id="SFLDG01384">
    <property type="entry name" value="thioether_bond_formation_requi"/>
    <property type="match status" value="1"/>
</dbReference>
<evidence type="ECO:0000256" key="6">
    <source>
        <dbReference type="ARBA" id="ARBA00023014"/>
    </source>
</evidence>
<gene>
    <name evidence="8" type="ORF">ERS852420_01987</name>
</gene>
<evidence type="ECO:0000256" key="3">
    <source>
        <dbReference type="ARBA" id="ARBA00022691"/>
    </source>
</evidence>
<evidence type="ECO:0000256" key="4">
    <source>
        <dbReference type="ARBA" id="ARBA00022723"/>
    </source>
</evidence>
<feature type="domain" description="Radical SAM core" evidence="7">
    <location>
        <begin position="77"/>
        <end position="311"/>
    </location>
</feature>
<dbReference type="Gene3D" id="3.20.20.70">
    <property type="entry name" value="Aldolase class I"/>
    <property type="match status" value="1"/>
</dbReference>
<dbReference type="InterPro" id="IPR007197">
    <property type="entry name" value="rSAM"/>
</dbReference>
<dbReference type="EMBL" id="CYXV01000008">
    <property type="protein sequence ID" value="CUM99167.1"/>
    <property type="molecule type" value="Genomic_DNA"/>
</dbReference>
<dbReference type="RefSeq" id="WP_006859487.1">
    <property type="nucleotide sequence ID" value="NZ_CYXV01000008.1"/>
</dbReference>
<dbReference type="AlphaFoldDB" id="A0A173TB44"/>
<dbReference type="Pfam" id="PF04055">
    <property type="entry name" value="Radical_SAM"/>
    <property type="match status" value="1"/>
</dbReference>
<dbReference type="PROSITE" id="PS01305">
    <property type="entry name" value="MOAA_NIFB_PQQE"/>
    <property type="match status" value="1"/>
</dbReference>
<keyword evidence="5" id="KW-0408">Iron</keyword>
<keyword evidence="6" id="KW-0411">Iron-sulfur</keyword>
<dbReference type="GO" id="GO:0046872">
    <property type="term" value="F:metal ion binding"/>
    <property type="evidence" value="ECO:0007669"/>
    <property type="project" value="UniProtKB-KW"/>
</dbReference>
<dbReference type="SUPFAM" id="SSF102114">
    <property type="entry name" value="Radical SAM enzymes"/>
    <property type="match status" value="1"/>
</dbReference>
<keyword evidence="3" id="KW-0949">S-adenosyl-L-methionine</keyword>
<dbReference type="GO" id="GO:0051539">
    <property type="term" value="F:4 iron, 4 sulfur cluster binding"/>
    <property type="evidence" value="ECO:0007669"/>
    <property type="project" value="UniProtKB-KW"/>
</dbReference>
<name>A0A173TB44_9FIRM</name>
<evidence type="ECO:0000256" key="5">
    <source>
        <dbReference type="ARBA" id="ARBA00023004"/>
    </source>
</evidence>
<dbReference type="InterPro" id="IPR013785">
    <property type="entry name" value="Aldolase_TIM"/>
</dbReference>
<sequence>MPVFHTFTAGGKRYMFDANTNVIINLKEDLYFELEKYMQSGYKEITPAIEKLRDRGYLKDRADFEMVHPMDSTLEYSLERCIGTIALQVTQGCNLRCKYCAYSGSYDNRVHSSKRMSKEIAFKAIDFLFDHSIDRDRVSLGFYGGEPLLELDLIKECVKYAKKKSIGKELMFNITSNTTLITDEVLKFLYDNEFSLTVSLDGDRQAHDKNRVFAANGAGTFSVVMQILEKIQTQYPDYMERVHINAVIDPTTDFDCTSNFFSDYKTVKDFYIQANLISEYYRKDEVATDEEYREKFSYEIFKMYLQKLGRLENGSVSKLVSHGFHSLKEIHDKTKMPSSLTIKRDHHSGPCVPGIQRLFVDVEGNLYPCERVSEASKAVRMGHIDTGFDIDKARALLNIGKLTEKECKQCWAFRFCSACAVQADNLEELSAEKKLQNCALIRGHIDNMMRDYCVMRDLGCNFDKEKLFV</sequence>
<keyword evidence="2" id="KW-0004">4Fe-4S</keyword>
<dbReference type="GO" id="GO:0016491">
    <property type="term" value="F:oxidoreductase activity"/>
    <property type="evidence" value="ECO:0007669"/>
    <property type="project" value="UniProtKB-KW"/>
</dbReference>
<dbReference type="CDD" id="cd01335">
    <property type="entry name" value="Radical_SAM"/>
    <property type="match status" value="1"/>
</dbReference>
<evidence type="ECO:0000313" key="9">
    <source>
        <dbReference type="Proteomes" id="UP000095495"/>
    </source>
</evidence>
<evidence type="ECO:0000256" key="2">
    <source>
        <dbReference type="ARBA" id="ARBA00022485"/>
    </source>
</evidence>
<dbReference type="NCBIfam" id="TIGR04085">
    <property type="entry name" value="rSAM_more_4Fe4S"/>
    <property type="match status" value="1"/>
</dbReference>
<dbReference type="InterPro" id="IPR023867">
    <property type="entry name" value="Sulphatase_maturase_rSAM"/>
</dbReference>
<comment type="cofactor">
    <cofactor evidence="1">
        <name>[4Fe-4S] cluster</name>
        <dbReference type="ChEBI" id="CHEBI:49883"/>
    </cofactor>
</comment>
<dbReference type="InterPro" id="IPR024001">
    <property type="entry name" value="Cys-rich_pep_rSAM_mat_CcpM"/>
</dbReference>
<dbReference type="PANTHER" id="PTHR43273">
    <property type="entry name" value="ANAEROBIC SULFATASE-MATURATING ENZYME HOMOLOG ASLB-RELATED"/>
    <property type="match status" value="1"/>
</dbReference>
<evidence type="ECO:0000313" key="8">
    <source>
        <dbReference type="EMBL" id="CUM99167.1"/>
    </source>
</evidence>